<accession>A0ABY2XKG6</accession>
<keyword evidence="3" id="KW-0238">DNA-binding</keyword>
<evidence type="ECO:0000256" key="4">
    <source>
        <dbReference type="ARBA" id="ARBA00023163"/>
    </source>
</evidence>
<comment type="similarity">
    <text evidence="1">Belongs to the LysR transcriptional regulatory family.</text>
</comment>
<dbReference type="InterPro" id="IPR036388">
    <property type="entry name" value="WH-like_DNA-bd_sf"/>
</dbReference>
<evidence type="ECO:0000313" key="6">
    <source>
        <dbReference type="EMBL" id="TMW11924.1"/>
    </source>
</evidence>
<dbReference type="InterPro" id="IPR005119">
    <property type="entry name" value="LysR_subst-bd"/>
</dbReference>
<evidence type="ECO:0000313" key="7">
    <source>
        <dbReference type="Proteomes" id="UP000739180"/>
    </source>
</evidence>
<dbReference type="InterPro" id="IPR000847">
    <property type="entry name" value="LysR_HTH_N"/>
</dbReference>
<evidence type="ECO:0000256" key="2">
    <source>
        <dbReference type="ARBA" id="ARBA00023015"/>
    </source>
</evidence>
<dbReference type="Gene3D" id="1.10.10.10">
    <property type="entry name" value="Winged helix-like DNA-binding domain superfamily/Winged helix DNA-binding domain"/>
    <property type="match status" value="1"/>
</dbReference>
<evidence type="ECO:0000256" key="1">
    <source>
        <dbReference type="ARBA" id="ARBA00009437"/>
    </source>
</evidence>
<dbReference type="Pfam" id="PF03466">
    <property type="entry name" value="LysR_substrate"/>
    <property type="match status" value="1"/>
</dbReference>
<proteinExistence type="inferred from homology"/>
<reference evidence="6 7" key="1">
    <citation type="submission" date="2019-05" db="EMBL/GenBank/DDBJ databases">
        <title>Genome of Alcanivorax gelatiniphagus, an oil degrading marine bacteria.</title>
        <authorList>
            <person name="Kwon K.K."/>
        </authorList>
    </citation>
    <scope>NUCLEOTIDE SEQUENCE [LARGE SCALE GENOMIC DNA]</scope>
    <source>
        <strain evidence="6 7">MEBiC 08158</strain>
    </source>
</reference>
<dbReference type="PROSITE" id="PS50931">
    <property type="entry name" value="HTH_LYSR"/>
    <property type="match status" value="1"/>
</dbReference>
<keyword evidence="4" id="KW-0804">Transcription</keyword>
<gene>
    <name evidence="6" type="ORF">FGS76_12930</name>
</gene>
<sequence length="302" mass="33774">MEPVMQNIRFLRYVDAVARCGSIRKAAEQLNVVSSAVNRRILDIEAEIGTDLFERRARGVRLTAAGELFVAYARKQMAELERTLSEIEDLQSVRRGEVRIAAIEGMAAELLPRAICAFQKTHPKIRFTTFICGREEVYQHLKEFRADIGLVFNPPADPEIRTLMDVEQRLCAFVSPDHPLTRLDKVRLSDCVGYPLALPDRSLGGRALLDEFLARRSLRLEPALESDSFELMRNFAVKSGGVCFQIQIGMPPSHLPGGMRALPLVDRGLSRGRLVLGMEHSRALPVATARFVEHLKGELADA</sequence>
<dbReference type="Proteomes" id="UP000739180">
    <property type="component" value="Unassembled WGS sequence"/>
</dbReference>
<dbReference type="InterPro" id="IPR036390">
    <property type="entry name" value="WH_DNA-bd_sf"/>
</dbReference>
<evidence type="ECO:0000256" key="3">
    <source>
        <dbReference type="ARBA" id="ARBA00023125"/>
    </source>
</evidence>
<evidence type="ECO:0000259" key="5">
    <source>
        <dbReference type="PROSITE" id="PS50931"/>
    </source>
</evidence>
<dbReference type="SUPFAM" id="SSF53850">
    <property type="entry name" value="Periplasmic binding protein-like II"/>
    <property type="match status" value="1"/>
</dbReference>
<dbReference type="InterPro" id="IPR050950">
    <property type="entry name" value="HTH-type_LysR_regulators"/>
</dbReference>
<dbReference type="Gene3D" id="3.40.190.290">
    <property type="match status" value="1"/>
</dbReference>
<feature type="domain" description="HTH lysR-type" evidence="5">
    <location>
        <begin position="6"/>
        <end position="63"/>
    </location>
</feature>
<dbReference type="SUPFAM" id="SSF46785">
    <property type="entry name" value="Winged helix' DNA-binding domain"/>
    <property type="match status" value="1"/>
</dbReference>
<protein>
    <submittedName>
        <fullName evidence="6">LysR family transcriptional regulator</fullName>
    </submittedName>
</protein>
<dbReference type="Pfam" id="PF00126">
    <property type="entry name" value="HTH_1"/>
    <property type="match status" value="1"/>
</dbReference>
<comment type="caution">
    <text evidence="6">The sequence shown here is derived from an EMBL/GenBank/DDBJ whole genome shotgun (WGS) entry which is preliminary data.</text>
</comment>
<organism evidence="6 7">
    <name type="scientific">Alloalcanivorax gelatiniphagus</name>
    <dbReference type="NCBI Taxonomy" id="1194167"/>
    <lineage>
        <taxon>Bacteria</taxon>
        <taxon>Pseudomonadati</taxon>
        <taxon>Pseudomonadota</taxon>
        <taxon>Gammaproteobacteria</taxon>
        <taxon>Oceanospirillales</taxon>
        <taxon>Alcanivoracaceae</taxon>
        <taxon>Alloalcanivorax</taxon>
    </lineage>
</organism>
<keyword evidence="7" id="KW-1185">Reference proteome</keyword>
<name>A0ABY2XKG6_9GAMM</name>
<keyword evidence="2" id="KW-0805">Transcription regulation</keyword>
<dbReference type="EMBL" id="VCQT01000038">
    <property type="protein sequence ID" value="TMW11924.1"/>
    <property type="molecule type" value="Genomic_DNA"/>
</dbReference>
<dbReference type="PANTHER" id="PTHR30419">
    <property type="entry name" value="HTH-TYPE TRANSCRIPTIONAL REGULATOR YBHD"/>
    <property type="match status" value="1"/>
</dbReference>